<dbReference type="HAMAP" id="MF_00409">
    <property type="entry name" value="LpxK"/>
    <property type="match status" value="1"/>
</dbReference>
<evidence type="ECO:0000313" key="16">
    <source>
        <dbReference type="Proteomes" id="UP001165367"/>
    </source>
</evidence>
<dbReference type="InterPro" id="IPR003758">
    <property type="entry name" value="LpxK"/>
</dbReference>
<keyword evidence="5 13" id="KW-0444">Lipid biosynthesis</keyword>
<evidence type="ECO:0000256" key="10">
    <source>
        <dbReference type="ARBA" id="ARBA00022840"/>
    </source>
</evidence>
<evidence type="ECO:0000256" key="5">
    <source>
        <dbReference type="ARBA" id="ARBA00022516"/>
    </source>
</evidence>
<keyword evidence="16" id="KW-1185">Reference proteome</keyword>
<keyword evidence="10 13" id="KW-0067">ATP-binding</keyword>
<evidence type="ECO:0000256" key="9">
    <source>
        <dbReference type="ARBA" id="ARBA00022777"/>
    </source>
</evidence>
<keyword evidence="11 13" id="KW-0443">Lipid metabolism</keyword>
<sequence length="359" mass="41378">MFSDFFLKSFRILLLPFALIYWLAIVIRNWLFDKNISRSSAFALPLICVGNLSVGGTGKSPMVEYLVRLLKDRYKVATLSRGYKRKTKGYSLAGPSTTALEIGDEPMQFHLKFPEVPVAVGEERIVAIPQLLHDKPDTQAIILDDAFQHRSVRAGLNIILTDHSNLFTRDFYLPTGDLRDLKSSYKRAQIIVVTKCDPAITLEEKQKIIREINPQPGQQVFFTAIEYGEMYHILDHMGYKPEANVEVLLVTGIANPMPLENWLEDHSQSYQVIRYSDHHIFTIDDLKEIRKKFEAMEAENKIILTTEKDAVRLVKFNQEILGWPIYVIPVRHHFLFNEGERFDQSVVNYIQDFDKSAKN</sequence>
<evidence type="ECO:0000256" key="11">
    <source>
        <dbReference type="ARBA" id="ARBA00023098"/>
    </source>
</evidence>
<dbReference type="NCBIfam" id="TIGR00682">
    <property type="entry name" value="lpxK"/>
    <property type="match status" value="1"/>
</dbReference>
<evidence type="ECO:0000313" key="15">
    <source>
        <dbReference type="EMBL" id="MCG2616671.1"/>
    </source>
</evidence>
<keyword evidence="14" id="KW-1133">Transmembrane helix</keyword>
<keyword evidence="7 13" id="KW-0808">Transferase</keyword>
<feature type="transmembrane region" description="Helical" evidence="14">
    <location>
        <begin position="12"/>
        <end position="31"/>
    </location>
</feature>
<evidence type="ECO:0000256" key="13">
    <source>
        <dbReference type="HAMAP-Rule" id="MF_00409"/>
    </source>
</evidence>
<evidence type="ECO:0000256" key="14">
    <source>
        <dbReference type="SAM" id="Phobius"/>
    </source>
</evidence>
<dbReference type="PANTHER" id="PTHR42724">
    <property type="entry name" value="TETRAACYLDISACCHARIDE 4'-KINASE"/>
    <property type="match status" value="1"/>
</dbReference>
<evidence type="ECO:0000256" key="2">
    <source>
        <dbReference type="ARBA" id="ARBA00004870"/>
    </source>
</evidence>
<proteinExistence type="inferred from homology"/>
<accession>A0ABS9KWF3</accession>
<comment type="similarity">
    <text evidence="13">Belongs to the LpxK family.</text>
</comment>
<dbReference type="Proteomes" id="UP001165367">
    <property type="component" value="Unassembled WGS sequence"/>
</dbReference>
<dbReference type="PANTHER" id="PTHR42724:SF1">
    <property type="entry name" value="TETRAACYLDISACCHARIDE 4'-KINASE, MITOCHONDRIAL-RELATED"/>
    <property type="match status" value="1"/>
</dbReference>
<evidence type="ECO:0000256" key="4">
    <source>
        <dbReference type="ARBA" id="ARBA00016436"/>
    </source>
</evidence>
<gene>
    <name evidence="13 15" type="primary">lpxK</name>
    <name evidence="15" type="ORF">LZZ85_20400</name>
</gene>
<dbReference type="GO" id="GO:0009029">
    <property type="term" value="F:lipid-A 4'-kinase activity"/>
    <property type="evidence" value="ECO:0007669"/>
    <property type="project" value="UniProtKB-EC"/>
</dbReference>
<dbReference type="Pfam" id="PF02606">
    <property type="entry name" value="LpxK"/>
    <property type="match status" value="1"/>
</dbReference>
<evidence type="ECO:0000256" key="6">
    <source>
        <dbReference type="ARBA" id="ARBA00022556"/>
    </source>
</evidence>
<dbReference type="EMBL" id="JAKLTR010000014">
    <property type="protein sequence ID" value="MCG2616671.1"/>
    <property type="molecule type" value="Genomic_DNA"/>
</dbReference>
<dbReference type="SUPFAM" id="SSF52540">
    <property type="entry name" value="P-loop containing nucleoside triphosphate hydrolases"/>
    <property type="match status" value="1"/>
</dbReference>
<dbReference type="EC" id="2.7.1.130" evidence="3 13"/>
<evidence type="ECO:0000256" key="3">
    <source>
        <dbReference type="ARBA" id="ARBA00012071"/>
    </source>
</evidence>
<comment type="function">
    <text evidence="1 13">Transfers the gamma-phosphate of ATP to the 4'-position of a tetraacyldisaccharide 1-phosphate intermediate (termed DS-1-P) to form tetraacyldisaccharide 1,4'-bis-phosphate (lipid IVA).</text>
</comment>
<dbReference type="InterPro" id="IPR027417">
    <property type="entry name" value="P-loop_NTPase"/>
</dbReference>
<evidence type="ECO:0000256" key="8">
    <source>
        <dbReference type="ARBA" id="ARBA00022741"/>
    </source>
</evidence>
<organism evidence="15 16">
    <name type="scientific">Terrimonas ginsenosidimutans</name>
    <dbReference type="NCBI Taxonomy" id="2908004"/>
    <lineage>
        <taxon>Bacteria</taxon>
        <taxon>Pseudomonadati</taxon>
        <taxon>Bacteroidota</taxon>
        <taxon>Chitinophagia</taxon>
        <taxon>Chitinophagales</taxon>
        <taxon>Chitinophagaceae</taxon>
        <taxon>Terrimonas</taxon>
    </lineage>
</organism>
<protein>
    <recommendedName>
        <fullName evidence="4 13">Tetraacyldisaccharide 4'-kinase</fullName>
        <ecNumber evidence="3 13">2.7.1.130</ecNumber>
    </recommendedName>
    <alternativeName>
        <fullName evidence="12 13">Lipid A 4'-kinase</fullName>
    </alternativeName>
</protein>
<reference evidence="15" key="1">
    <citation type="submission" date="2022-01" db="EMBL/GenBank/DDBJ databases">
        <authorList>
            <person name="Jo J.-H."/>
            <person name="Im W.-T."/>
        </authorList>
    </citation>
    <scope>NUCLEOTIDE SEQUENCE</scope>
    <source>
        <strain evidence="15">NA20</strain>
    </source>
</reference>
<name>A0ABS9KWF3_9BACT</name>
<comment type="pathway">
    <text evidence="2 13">Glycolipid biosynthesis; lipid IV(A) biosynthesis; lipid IV(A) from (3R)-3-hydroxytetradecanoyl-[acyl-carrier-protein] and UDP-N-acetyl-alpha-D-glucosamine: step 6/6.</text>
</comment>
<evidence type="ECO:0000256" key="7">
    <source>
        <dbReference type="ARBA" id="ARBA00022679"/>
    </source>
</evidence>
<comment type="catalytic activity">
    <reaction evidence="13">
        <text>a lipid A disaccharide + ATP = a lipid IVA + ADP + H(+)</text>
        <dbReference type="Rhea" id="RHEA:67840"/>
        <dbReference type="ChEBI" id="CHEBI:15378"/>
        <dbReference type="ChEBI" id="CHEBI:30616"/>
        <dbReference type="ChEBI" id="CHEBI:176343"/>
        <dbReference type="ChEBI" id="CHEBI:176425"/>
        <dbReference type="ChEBI" id="CHEBI:456216"/>
        <dbReference type="EC" id="2.7.1.130"/>
    </reaction>
</comment>
<evidence type="ECO:0000256" key="1">
    <source>
        <dbReference type="ARBA" id="ARBA00002274"/>
    </source>
</evidence>
<comment type="caution">
    <text evidence="13">Lacks conserved residue(s) required for the propagation of feature annotation.</text>
</comment>
<keyword evidence="6 13" id="KW-0441">Lipid A biosynthesis</keyword>
<keyword evidence="14" id="KW-0472">Membrane</keyword>
<keyword evidence="9 13" id="KW-0418">Kinase</keyword>
<dbReference type="RefSeq" id="WP_237875209.1">
    <property type="nucleotide sequence ID" value="NZ_JAKLTR010000014.1"/>
</dbReference>
<evidence type="ECO:0000256" key="12">
    <source>
        <dbReference type="ARBA" id="ARBA00029757"/>
    </source>
</evidence>
<keyword evidence="8 13" id="KW-0547">Nucleotide-binding</keyword>
<keyword evidence="14" id="KW-0812">Transmembrane</keyword>
<comment type="caution">
    <text evidence="15">The sequence shown here is derived from an EMBL/GenBank/DDBJ whole genome shotgun (WGS) entry which is preliminary data.</text>
</comment>